<dbReference type="SMART" id="SM00968">
    <property type="entry name" value="SMC_hinge"/>
    <property type="match status" value="1"/>
</dbReference>
<dbReference type="SUPFAM" id="SSF52540">
    <property type="entry name" value="P-loop containing nucleoside triphosphate hydrolases"/>
    <property type="match status" value="2"/>
</dbReference>
<dbReference type="RefSeq" id="XP_009492331.1">
    <property type="nucleotide sequence ID" value="XM_009494056.1"/>
</dbReference>
<feature type="region of interest" description="Disordered" evidence="4">
    <location>
        <begin position="247"/>
        <end position="280"/>
    </location>
</feature>
<feature type="coiled-coil region" evidence="3">
    <location>
        <begin position="922"/>
        <end position="963"/>
    </location>
</feature>
<dbReference type="InterPro" id="IPR003395">
    <property type="entry name" value="RecF/RecN/SMC_N"/>
</dbReference>
<evidence type="ECO:0000256" key="1">
    <source>
        <dbReference type="ARBA" id="ARBA00023054"/>
    </source>
</evidence>
<feature type="coiled-coil region" evidence="3">
    <location>
        <begin position="788"/>
        <end position="875"/>
    </location>
</feature>
<dbReference type="STRING" id="691883.A0A058ZE04"/>
<dbReference type="Pfam" id="PF06470">
    <property type="entry name" value="SMC_hinge"/>
    <property type="match status" value="1"/>
</dbReference>
<evidence type="ECO:0000256" key="4">
    <source>
        <dbReference type="SAM" id="MobiDB-lite"/>
    </source>
</evidence>
<dbReference type="PIRSF" id="PIRSF005719">
    <property type="entry name" value="SMC"/>
    <property type="match status" value="1"/>
</dbReference>
<dbReference type="PANTHER" id="PTHR43977">
    <property type="entry name" value="STRUCTURAL MAINTENANCE OF CHROMOSOMES PROTEIN 3"/>
    <property type="match status" value="1"/>
</dbReference>
<dbReference type="Pfam" id="PF02463">
    <property type="entry name" value="SMC_N"/>
    <property type="match status" value="1"/>
</dbReference>
<dbReference type="InterPro" id="IPR027417">
    <property type="entry name" value="P-loop_NTPase"/>
</dbReference>
<dbReference type="GO" id="GO:0005634">
    <property type="term" value="C:nucleus"/>
    <property type="evidence" value="ECO:0007669"/>
    <property type="project" value="UniProtKB-SubCell"/>
</dbReference>
<keyword evidence="1 3" id="KW-0175">Coiled coil</keyword>
<proteinExistence type="inferred from homology"/>
<name>A0A058ZE04_FONAL</name>
<dbReference type="GO" id="GO:0005524">
    <property type="term" value="F:ATP binding"/>
    <property type="evidence" value="ECO:0007669"/>
    <property type="project" value="InterPro"/>
</dbReference>
<dbReference type="Gene3D" id="1.20.1060.20">
    <property type="match status" value="1"/>
</dbReference>
<comment type="similarity">
    <text evidence="2">Belongs to the SMC family.</text>
</comment>
<dbReference type="GO" id="GO:0016887">
    <property type="term" value="F:ATP hydrolysis activity"/>
    <property type="evidence" value="ECO:0007669"/>
    <property type="project" value="InterPro"/>
</dbReference>
<evidence type="ECO:0000313" key="7">
    <source>
        <dbReference type="Proteomes" id="UP000030693"/>
    </source>
</evidence>
<feature type="coiled-coil region" evidence="3">
    <location>
        <begin position="420"/>
        <end position="447"/>
    </location>
</feature>
<protein>
    <recommendedName>
        <fullName evidence="2">Structural maintenance of chromosomes protein</fullName>
    </recommendedName>
</protein>
<dbReference type="OrthoDB" id="431497at2759"/>
<organism evidence="6">
    <name type="scientific">Fonticula alba</name>
    <name type="common">Slime mold</name>
    <dbReference type="NCBI Taxonomy" id="691883"/>
    <lineage>
        <taxon>Eukaryota</taxon>
        <taxon>Rotosphaerida</taxon>
        <taxon>Fonticulaceae</taxon>
        <taxon>Fonticula</taxon>
    </lineage>
</organism>
<accession>A0A058ZE04</accession>
<dbReference type="InterPro" id="IPR024704">
    <property type="entry name" value="SMC"/>
</dbReference>
<dbReference type="AlphaFoldDB" id="A0A058ZE04"/>
<dbReference type="InterPro" id="IPR010935">
    <property type="entry name" value="SMC_hinge"/>
</dbReference>
<dbReference type="SUPFAM" id="SSF75553">
    <property type="entry name" value="Smc hinge domain"/>
    <property type="match status" value="1"/>
</dbReference>
<dbReference type="Gene3D" id="3.30.70.1620">
    <property type="match status" value="1"/>
</dbReference>
<dbReference type="GO" id="GO:0051276">
    <property type="term" value="P:chromosome organization"/>
    <property type="evidence" value="ECO:0007669"/>
    <property type="project" value="InterPro"/>
</dbReference>
<evidence type="ECO:0000256" key="3">
    <source>
        <dbReference type="SAM" id="Coils"/>
    </source>
</evidence>
<dbReference type="EMBL" id="KB932201">
    <property type="protein sequence ID" value="KCV72630.1"/>
    <property type="molecule type" value="Genomic_DNA"/>
</dbReference>
<evidence type="ECO:0000313" key="6">
    <source>
        <dbReference type="EMBL" id="KCV72630.1"/>
    </source>
</evidence>
<dbReference type="eggNOG" id="KOG0964">
    <property type="taxonomic scope" value="Eukaryota"/>
</dbReference>
<dbReference type="OMA" id="GQKTVCA"/>
<dbReference type="InterPro" id="IPR036277">
    <property type="entry name" value="SMC_hinge_sf"/>
</dbReference>
<reference evidence="6" key="1">
    <citation type="submission" date="2013-04" db="EMBL/GenBank/DDBJ databases">
        <title>The Genome Sequence of Fonticula alba ATCC 38817.</title>
        <authorList>
            <consortium name="The Broad Institute Genomics Platform"/>
            <person name="Russ C."/>
            <person name="Cuomo C."/>
            <person name="Burger G."/>
            <person name="Gray M.W."/>
            <person name="Holland P.W.H."/>
            <person name="King N."/>
            <person name="Lang F.B.F."/>
            <person name="Roger A.J."/>
            <person name="Ruiz-Trillo I."/>
            <person name="Brown M."/>
            <person name="Walker B."/>
            <person name="Young S."/>
            <person name="Zeng Q."/>
            <person name="Gargeya S."/>
            <person name="Fitzgerald M."/>
            <person name="Haas B."/>
            <person name="Abouelleil A."/>
            <person name="Allen A.W."/>
            <person name="Alvarado L."/>
            <person name="Arachchi H.M."/>
            <person name="Berlin A.M."/>
            <person name="Chapman S.B."/>
            <person name="Gainer-Dewar J."/>
            <person name="Goldberg J."/>
            <person name="Griggs A."/>
            <person name="Gujja S."/>
            <person name="Hansen M."/>
            <person name="Howarth C."/>
            <person name="Imamovic A."/>
            <person name="Ireland A."/>
            <person name="Larimer J."/>
            <person name="McCowan C."/>
            <person name="Murphy C."/>
            <person name="Pearson M."/>
            <person name="Poon T.W."/>
            <person name="Priest M."/>
            <person name="Roberts A."/>
            <person name="Saif S."/>
            <person name="Shea T."/>
            <person name="Sisk P."/>
            <person name="Sykes S."/>
            <person name="Wortman J."/>
            <person name="Nusbaum C."/>
            <person name="Birren B."/>
        </authorList>
    </citation>
    <scope>NUCLEOTIDE SEQUENCE [LARGE SCALE GENOMIC DNA]</scope>
    <source>
        <strain evidence="6">ATCC 38817</strain>
    </source>
</reference>
<dbReference type="Gene3D" id="3.40.50.300">
    <property type="entry name" value="P-loop containing nucleotide triphosphate hydrolases"/>
    <property type="match status" value="2"/>
</dbReference>
<dbReference type="Proteomes" id="UP000030693">
    <property type="component" value="Unassembled WGS sequence"/>
</dbReference>
<evidence type="ECO:0000256" key="2">
    <source>
        <dbReference type="PIRNR" id="PIRNR005719"/>
    </source>
</evidence>
<evidence type="ECO:0000259" key="5">
    <source>
        <dbReference type="SMART" id="SM00968"/>
    </source>
</evidence>
<gene>
    <name evidence="6" type="ORF">H696_00215</name>
</gene>
<comment type="subcellular location">
    <subcellularLocation>
        <location evidence="2">Nucleus</location>
    </subcellularLocation>
</comment>
<keyword evidence="2" id="KW-0539">Nucleus</keyword>
<feature type="domain" description="SMC hinge" evidence="5">
    <location>
        <begin position="585"/>
        <end position="706"/>
    </location>
</feature>
<dbReference type="GeneID" id="20524940"/>
<keyword evidence="7" id="KW-1185">Reference proteome</keyword>
<sequence>MFIKRVKILNFLTFRDQTVVFDSGYNTIVGQNGSGKTNFFEAIRFVLGDGPFADLGSRQTRLRYIHGGGVNFTDASVELVLDNRDGRLPTPKPELSLRRTINQLKEEYFLDDKPKRREEILSLLESVGFSQTNPFYIVPQGRISSVAEERDEERLALLQGIAGTQIFEEKKADARRLLDLTQEQRAQVDDAVGQIAGRLAELTQELADLREFNRLDARRRGLSRALYARELQESQAHLQELSVAAGGASGLGPGDMAAYQTPRSRARQAAHGSLAGSTPARLGQAHRLDSQQATLADQEEALRRSREDERIGQEQLRQHAARLFQLSAAATRLEARLELEARSGEATAGLTRRRAALQRALDAAQIRQQELHGRVDQLADDRRDLAASLGQTRSLLAALQAVATLPADGPGRAEWVADQRRQAAEAVRQLEADLATLQDRVASAQREAADPAAAARRLDANVTAAEDAATAAAAAHAEATRQWKDLADARQQAGRRQGDEQHALARQYADALRADHHLQRALPGPTRRGLASLAEWSLAQGVAPGWWLVPPERLVAMEDMSQLGSESASAVVEAIAGAAEAATARCCFGPFFGLLQGVPEELSTAVQAAAGGRLHYVVVADDSVAQAFHDWSRSGPGRQGAVTFAPLTVAGSTAAGPDEEWSYPDSCRSFELELRPYVQPRFHPILRMLFAGYALCPDVRTGTQAADRYGITCVTLEGDVISPTGTLTGGFRNARRALLPASDQAARARAAYHVRAVAGAAAAAALRALDEDVRRLELGPLAAAQLAVGAAAEQVRQARAAREALDDELAQLEGLAARLASQTQAADRARQRFAELDTMLEDVGRAGGPAAEAQRMALRAEEASLQERLAGAEQMAQALGSEGAALGSHVANLERQLQSIEQHLSARGPEGDSTADPQADRLAWLQAELARSNQELAACEAERREKERAVAEAARRTTALEAQIQNSKNSFRRMFRDEQRAMSQRDRAQESQQLLRERIAWLEHQLEDLELSELDQAVAASGRPESPSNVDAQLATPDLMAALEAINAQLADYRHVNRHAVELHGAYADNLRQAQARLQQLDQSAASIGRLMEFLEQTREEAIERTLTSVAGHFGQVFAELVSAGRGELRLERSSGPSGRLTGVSVHVAFGEPTGPSGSEPLADLRPIQALSGGQKTLVALSLIFAIQRFDPAPFYLLDEVDAHLDPVHRAAVAEAGDVVPGEQQGGCI</sequence>
<dbReference type="GO" id="GO:0005694">
    <property type="term" value="C:chromosome"/>
    <property type="evidence" value="ECO:0007669"/>
    <property type="project" value="InterPro"/>
</dbReference>